<evidence type="ECO:0000313" key="2">
    <source>
        <dbReference type="EMBL" id="NJP44221.1"/>
    </source>
</evidence>
<keyword evidence="3" id="KW-1185">Reference proteome</keyword>
<feature type="transmembrane region" description="Helical" evidence="1">
    <location>
        <begin position="325"/>
        <end position="343"/>
    </location>
</feature>
<feature type="transmembrane region" description="Helical" evidence="1">
    <location>
        <begin position="451"/>
        <end position="472"/>
    </location>
</feature>
<proteinExistence type="predicted"/>
<evidence type="ECO:0000256" key="1">
    <source>
        <dbReference type="SAM" id="Phobius"/>
    </source>
</evidence>
<comment type="caution">
    <text evidence="2">The sequence shown here is derived from an EMBL/GenBank/DDBJ whole genome shotgun (WGS) entry which is preliminary data.</text>
</comment>
<reference evidence="2 3" key="1">
    <citation type="submission" date="2020-03" db="EMBL/GenBank/DDBJ databases">
        <title>WGS of actinomycetes isolated from Thailand.</title>
        <authorList>
            <person name="Thawai C."/>
        </authorList>
    </citation>
    <scope>NUCLEOTIDE SEQUENCE [LARGE SCALE GENOMIC DNA]</scope>
    <source>
        <strain evidence="2 3">PRB2-1</strain>
    </source>
</reference>
<feature type="transmembrane region" description="Helical" evidence="1">
    <location>
        <begin position="233"/>
        <end position="252"/>
    </location>
</feature>
<feature type="transmembrane region" description="Helical" evidence="1">
    <location>
        <begin position="298"/>
        <end position="319"/>
    </location>
</feature>
<dbReference type="RefSeq" id="WP_167983071.1">
    <property type="nucleotide sequence ID" value="NZ_JAATEJ010000007.1"/>
</dbReference>
<sequence>MSGGLSLVGAGEPGGELAGGVVRMRPAPGWAVGDPLAELAERLGGRVASAVHAEEVAALLESEGLTDEQITGRYRHRDLFSLAEALFALVPRAFPEPEPGPDPWRTGLLRCVLRGLTFALPGVGYVLGGRWADGPAGPFGVTAAVAGWAAAALVSWGWNQGLAHRAGLLLLAGRPRAAARCLLAGGAAGVLPATGAALALTGASHPSAPLFAFGQALYMAAATVLLVLGRERLLLYVLAPLCVAAGLGAAGLPDPAVAGALTATVGAATAVAVRTAVRSAPGGRGRAAARRDDEAPVPVRRSAAPALAGFAAGVLVVAAALDGQLVAALTVSMGVAEWLLFRFRSRCLAALRATGVAERLLARSWRVLARCLGGYAVTLVALAGVESAVLPGAPAWDVPHLSVLLALGCALWLTLLLQSCGRPWTAAAVPAAAAATALALLAAHTAAPGTVLGLTGAAATAVLLAAAGTVTARVTTHR</sequence>
<feature type="transmembrane region" description="Helical" evidence="1">
    <location>
        <begin position="139"/>
        <end position="158"/>
    </location>
</feature>
<keyword evidence="1" id="KW-0812">Transmembrane</keyword>
<feature type="transmembrane region" description="Helical" evidence="1">
    <location>
        <begin position="424"/>
        <end position="445"/>
    </location>
</feature>
<feature type="transmembrane region" description="Helical" evidence="1">
    <location>
        <begin position="258"/>
        <end position="277"/>
    </location>
</feature>
<feature type="transmembrane region" description="Helical" evidence="1">
    <location>
        <begin position="398"/>
        <end position="417"/>
    </location>
</feature>
<dbReference type="EMBL" id="JAATEJ010000007">
    <property type="protein sequence ID" value="NJP44221.1"/>
    <property type="molecule type" value="Genomic_DNA"/>
</dbReference>
<protein>
    <submittedName>
        <fullName evidence="2">Uncharacterized protein</fullName>
    </submittedName>
</protein>
<dbReference type="Proteomes" id="UP000734511">
    <property type="component" value="Unassembled WGS sequence"/>
</dbReference>
<keyword evidence="1" id="KW-0472">Membrane</keyword>
<feature type="transmembrane region" description="Helical" evidence="1">
    <location>
        <begin position="367"/>
        <end position="386"/>
    </location>
</feature>
<name>A0ABX0ZRI5_9ACTN</name>
<feature type="transmembrane region" description="Helical" evidence="1">
    <location>
        <begin position="179"/>
        <end position="202"/>
    </location>
</feature>
<organism evidence="2 3">
    <name type="scientific">Actinacidiphila epipremni</name>
    <dbReference type="NCBI Taxonomy" id="2053013"/>
    <lineage>
        <taxon>Bacteria</taxon>
        <taxon>Bacillati</taxon>
        <taxon>Actinomycetota</taxon>
        <taxon>Actinomycetes</taxon>
        <taxon>Kitasatosporales</taxon>
        <taxon>Streptomycetaceae</taxon>
        <taxon>Actinacidiphila</taxon>
    </lineage>
</organism>
<accession>A0ABX0ZRI5</accession>
<keyword evidence="1" id="KW-1133">Transmembrane helix</keyword>
<gene>
    <name evidence="2" type="ORF">HCN08_12545</name>
</gene>
<feature type="transmembrane region" description="Helical" evidence="1">
    <location>
        <begin position="208"/>
        <end position="228"/>
    </location>
</feature>
<evidence type="ECO:0000313" key="3">
    <source>
        <dbReference type="Proteomes" id="UP000734511"/>
    </source>
</evidence>